<dbReference type="Proteomes" id="UP000606974">
    <property type="component" value="Unassembled WGS sequence"/>
</dbReference>
<keyword evidence="2" id="KW-0812">Transmembrane</keyword>
<dbReference type="AlphaFoldDB" id="A0A8H7AFS5"/>
<evidence type="ECO:0000313" key="4">
    <source>
        <dbReference type="Proteomes" id="UP000606974"/>
    </source>
</evidence>
<feature type="region of interest" description="Disordered" evidence="1">
    <location>
        <begin position="30"/>
        <end position="54"/>
    </location>
</feature>
<name>A0A8H7AFS5_9EURO</name>
<accession>A0A8H7AFS5</accession>
<comment type="caution">
    <text evidence="3">The sequence shown here is derived from an EMBL/GenBank/DDBJ whole genome shotgun (WGS) entry which is preliminary data.</text>
</comment>
<organism evidence="3 4">
    <name type="scientific">Endocarpon pusillum</name>
    <dbReference type="NCBI Taxonomy" id="364733"/>
    <lineage>
        <taxon>Eukaryota</taxon>
        <taxon>Fungi</taxon>
        <taxon>Dikarya</taxon>
        <taxon>Ascomycota</taxon>
        <taxon>Pezizomycotina</taxon>
        <taxon>Eurotiomycetes</taxon>
        <taxon>Chaetothyriomycetidae</taxon>
        <taxon>Verrucariales</taxon>
        <taxon>Verrucariaceae</taxon>
        <taxon>Endocarpon</taxon>
    </lineage>
</organism>
<keyword evidence="2" id="KW-1133">Transmembrane helix</keyword>
<keyword evidence="2" id="KW-0472">Membrane</keyword>
<keyword evidence="4" id="KW-1185">Reference proteome</keyword>
<reference evidence="3" key="1">
    <citation type="submission" date="2020-02" db="EMBL/GenBank/DDBJ databases">
        <authorList>
            <person name="Palmer J.M."/>
        </authorList>
    </citation>
    <scope>NUCLEOTIDE SEQUENCE</scope>
    <source>
        <strain evidence="3">EPUS1.4</strain>
        <tissue evidence="3">Thallus</tissue>
    </source>
</reference>
<feature type="transmembrane region" description="Helical" evidence="2">
    <location>
        <begin position="114"/>
        <end position="134"/>
    </location>
</feature>
<evidence type="ECO:0000256" key="1">
    <source>
        <dbReference type="SAM" id="MobiDB-lite"/>
    </source>
</evidence>
<proteinExistence type="predicted"/>
<gene>
    <name evidence="3" type="ORF">GJ744_009574</name>
</gene>
<evidence type="ECO:0000313" key="3">
    <source>
        <dbReference type="EMBL" id="KAF7508133.1"/>
    </source>
</evidence>
<sequence>MSSPSSSREVWRENLSPIAVPVASKQISTIPTNKLPLPPPRRTPGSKTVTQEKRSYSPSLVQFSRQQKRSRLVLDLFSIIRSTLIAATLAGIPLGVVQARSTGSAFLYLNILKLLFVCFFLSSSPPFASLLTFLKTARVLSCALRP</sequence>
<feature type="transmembrane region" description="Helical" evidence="2">
    <location>
        <begin position="72"/>
        <end position="94"/>
    </location>
</feature>
<dbReference type="EMBL" id="JAACFV010000058">
    <property type="protein sequence ID" value="KAF7508133.1"/>
    <property type="molecule type" value="Genomic_DNA"/>
</dbReference>
<evidence type="ECO:0000256" key="2">
    <source>
        <dbReference type="SAM" id="Phobius"/>
    </source>
</evidence>
<protein>
    <submittedName>
        <fullName evidence="3">Uncharacterized protein</fullName>
    </submittedName>
</protein>